<sequence>MGNILADEDDVHVLDLPQLYTKPPATTILEALDLLKIEPQTWQQNPPKAALSRHRLERNEEVPAYLTRIISSSLLWIENGEAKEQIWEVASKRLSERSGRTGMGSFDRHFNIPLRTDALQGAKQKSQPSEANGMTGGLHDKGTVVLELHEPTLTGDNLGLKTWASSHLLARRLCSLRENENFPKFDQEEIVLELGSGTGLVGLAAAAVFRTQTFLTDLPEIVPNLRKNAEANAQVIKDRGGSVDCGVLDWTNPSAFTPPNQRSRSSPNNFPLILAADPIYSPEHPSLLANAVAYHLAHVDDARLVIELPIREAYGPERQNLRERLSVIGLRLSDEGEETGVDDWIGQDGELAEIKCWWSVWSWRKHW</sequence>
<comment type="caution">
    <text evidence="1">The sequence shown here is derived from an EMBL/GenBank/DDBJ whole genome shotgun (WGS) entry which is preliminary data.</text>
</comment>
<proteinExistence type="predicted"/>
<name>A0A9P4Q3D3_9PEZI</name>
<dbReference type="GO" id="GO:0008757">
    <property type="term" value="F:S-adenosylmethionine-dependent methyltransferase activity"/>
    <property type="evidence" value="ECO:0007669"/>
    <property type="project" value="UniProtKB-ARBA"/>
</dbReference>
<protein>
    <submittedName>
        <fullName evidence="1">Uncharacterized protein</fullName>
    </submittedName>
</protein>
<dbReference type="OrthoDB" id="2671at2759"/>
<dbReference type="Pfam" id="PF10294">
    <property type="entry name" value="Methyltransf_16"/>
    <property type="match status" value="1"/>
</dbReference>
<dbReference type="Proteomes" id="UP000799441">
    <property type="component" value="Unassembled WGS sequence"/>
</dbReference>
<dbReference type="AlphaFoldDB" id="A0A9P4Q3D3"/>
<dbReference type="InterPro" id="IPR029063">
    <property type="entry name" value="SAM-dependent_MTases_sf"/>
</dbReference>
<dbReference type="EMBL" id="MU003806">
    <property type="protein sequence ID" value="KAF2719838.1"/>
    <property type="molecule type" value="Genomic_DNA"/>
</dbReference>
<dbReference type="PANTHER" id="PTHR14614">
    <property type="entry name" value="HEPATOCELLULAR CARCINOMA-ASSOCIATED ANTIGEN"/>
    <property type="match status" value="1"/>
</dbReference>
<accession>A0A9P4Q3D3</accession>
<dbReference type="SUPFAM" id="SSF53335">
    <property type="entry name" value="S-adenosyl-L-methionine-dependent methyltransferases"/>
    <property type="match status" value="1"/>
</dbReference>
<evidence type="ECO:0000313" key="2">
    <source>
        <dbReference type="Proteomes" id="UP000799441"/>
    </source>
</evidence>
<reference evidence="1" key="1">
    <citation type="journal article" date="2020" name="Stud. Mycol.">
        <title>101 Dothideomycetes genomes: a test case for predicting lifestyles and emergence of pathogens.</title>
        <authorList>
            <person name="Haridas S."/>
            <person name="Albert R."/>
            <person name="Binder M."/>
            <person name="Bloem J."/>
            <person name="Labutti K."/>
            <person name="Salamov A."/>
            <person name="Andreopoulos B."/>
            <person name="Baker S."/>
            <person name="Barry K."/>
            <person name="Bills G."/>
            <person name="Bluhm B."/>
            <person name="Cannon C."/>
            <person name="Castanera R."/>
            <person name="Culley D."/>
            <person name="Daum C."/>
            <person name="Ezra D."/>
            <person name="Gonzalez J."/>
            <person name="Henrissat B."/>
            <person name="Kuo A."/>
            <person name="Liang C."/>
            <person name="Lipzen A."/>
            <person name="Lutzoni F."/>
            <person name="Magnuson J."/>
            <person name="Mondo S."/>
            <person name="Nolan M."/>
            <person name="Ohm R."/>
            <person name="Pangilinan J."/>
            <person name="Park H.-J."/>
            <person name="Ramirez L."/>
            <person name="Alfaro M."/>
            <person name="Sun H."/>
            <person name="Tritt A."/>
            <person name="Yoshinaga Y."/>
            <person name="Zwiers L.-H."/>
            <person name="Turgeon B."/>
            <person name="Goodwin S."/>
            <person name="Spatafora J."/>
            <person name="Crous P."/>
            <person name="Grigoriev I."/>
        </authorList>
    </citation>
    <scope>NUCLEOTIDE SEQUENCE</scope>
    <source>
        <strain evidence="1">CBS 116435</strain>
    </source>
</reference>
<dbReference type="GO" id="GO:0005829">
    <property type="term" value="C:cytosol"/>
    <property type="evidence" value="ECO:0007669"/>
    <property type="project" value="TreeGrafter"/>
</dbReference>
<gene>
    <name evidence="1" type="ORF">K431DRAFT_286324</name>
</gene>
<dbReference type="InterPro" id="IPR019410">
    <property type="entry name" value="Methyltransf_16"/>
</dbReference>
<evidence type="ECO:0000313" key="1">
    <source>
        <dbReference type="EMBL" id="KAF2719838.1"/>
    </source>
</evidence>
<organism evidence="1 2">
    <name type="scientific">Polychaeton citri CBS 116435</name>
    <dbReference type="NCBI Taxonomy" id="1314669"/>
    <lineage>
        <taxon>Eukaryota</taxon>
        <taxon>Fungi</taxon>
        <taxon>Dikarya</taxon>
        <taxon>Ascomycota</taxon>
        <taxon>Pezizomycotina</taxon>
        <taxon>Dothideomycetes</taxon>
        <taxon>Dothideomycetidae</taxon>
        <taxon>Capnodiales</taxon>
        <taxon>Capnodiaceae</taxon>
        <taxon>Polychaeton</taxon>
    </lineage>
</organism>
<keyword evidence="2" id="KW-1185">Reference proteome</keyword>
<dbReference type="Gene3D" id="3.40.50.150">
    <property type="entry name" value="Vaccinia Virus protein VP39"/>
    <property type="match status" value="1"/>
</dbReference>
<dbReference type="PANTHER" id="PTHR14614:SF156">
    <property type="entry name" value="PROTEIN-LYSINE N-METHYLTRANSFERASE EFM2"/>
    <property type="match status" value="1"/>
</dbReference>